<dbReference type="AlphaFoldDB" id="A0A1M6AH58"/>
<keyword evidence="12" id="KW-0963">Cytoplasm</keyword>
<protein>
    <recommendedName>
        <fullName evidence="4 12">Nucleoside diphosphate kinase</fullName>
        <shortName evidence="12">NDK</shortName>
        <shortName evidence="12">NDP kinase</shortName>
        <ecNumber evidence="3 12">2.7.4.6</ecNumber>
    </recommendedName>
    <alternativeName>
        <fullName evidence="12">Nucleoside-2-P kinase</fullName>
    </alternativeName>
</protein>
<gene>
    <name evidence="12" type="primary">ndk</name>
    <name evidence="17" type="ORF">SAMN02745163_00082</name>
</gene>
<dbReference type="GO" id="GO:0005524">
    <property type="term" value="F:ATP binding"/>
    <property type="evidence" value="ECO:0007669"/>
    <property type="project" value="UniProtKB-UniRule"/>
</dbReference>
<evidence type="ECO:0000256" key="10">
    <source>
        <dbReference type="ARBA" id="ARBA00022842"/>
    </source>
</evidence>
<dbReference type="InterPro" id="IPR034907">
    <property type="entry name" value="NDK-like_dom"/>
</dbReference>
<comment type="function">
    <text evidence="12">Major role in the synthesis of nucleoside triphosphates other than ATP. The ATP gamma phosphate is transferred to the NDP beta phosphate via a ping-pong mechanism, using a phosphorylated active-site intermediate.</text>
</comment>
<keyword evidence="6 12" id="KW-0479">Metal-binding</keyword>
<dbReference type="EMBL" id="FQZB01000003">
    <property type="protein sequence ID" value="SHI35795.1"/>
    <property type="molecule type" value="Genomic_DNA"/>
</dbReference>
<dbReference type="InterPro" id="IPR036850">
    <property type="entry name" value="NDK-like_dom_sf"/>
</dbReference>
<evidence type="ECO:0000256" key="9">
    <source>
        <dbReference type="ARBA" id="ARBA00022840"/>
    </source>
</evidence>
<keyword evidence="12" id="KW-0597">Phosphoprotein</keyword>
<comment type="catalytic activity">
    <reaction evidence="12">
        <text>a ribonucleoside 5'-diphosphate + ATP = a ribonucleoside 5'-triphosphate + ADP</text>
        <dbReference type="Rhea" id="RHEA:18113"/>
        <dbReference type="ChEBI" id="CHEBI:30616"/>
        <dbReference type="ChEBI" id="CHEBI:57930"/>
        <dbReference type="ChEBI" id="CHEBI:61557"/>
        <dbReference type="ChEBI" id="CHEBI:456216"/>
        <dbReference type="EC" id="2.7.4.6"/>
    </reaction>
</comment>
<dbReference type="EC" id="2.7.4.6" evidence="3 12"/>
<evidence type="ECO:0000256" key="7">
    <source>
        <dbReference type="ARBA" id="ARBA00022741"/>
    </source>
</evidence>
<evidence type="ECO:0000256" key="2">
    <source>
        <dbReference type="ARBA" id="ARBA00008142"/>
    </source>
</evidence>
<name>A0A1M6AH58_9CLOT</name>
<proteinExistence type="inferred from homology"/>
<evidence type="ECO:0000313" key="17">
    <source>
        <dbReference type="EMBL" id="SHI35795.1"/>
    </source>
</evidence>
<dbReference type="Proteomes" id="UP000184310">
    <property type="component" value="Unassembled WGS sequence"/>
</dbReference>
<evidence type="ECO:0000313" key="18">
    <source>
        <dbReference type="Proteomes" id="UP000184310"/>
    </source>
</evidence>
<dbReference type="PROSITE" id="PS00469">
    <property type="entry name" value="NDPK"/>
    <property type="match status" value="1"/>
</dbReference>
<comment type="subcellular location">
    <subcellularLocation>
        <location evidence="12">Cytoplasm</location>
    </subcellularLocation>
</comment>
<organism evidence="17 18">
    <name type="scientific">Clostridium cavendishii DSM 21758</name>
    <dbReference type="NCBI Taxonomy" id="1121302"/>
    <lineage>
        <taxon>Bacteria</taxon>
        <taxon>Bacillati</taxon>
        <taxon>Bacillota</taxon>
        <taxon>Clostridia</taxon>
        <taxon>Eubacteriales</taxon>
        <taxon>Clostridiaceae</taxon>
        <taxon>Clostridium</taxon>
    </lineage>
</organism>
<feature type="binding site" evidence="12 13">
    <location>
        <position position="112"/>
    </location>
    <ligand>
        <name>ATP</name>
        <dbReference type="ChEBI" id="CHEBI:30616"/>
    </ligand>
</feature>
<evidence type="ECO:0000256" key="1">
    <source>
        <dbReference type="ARBA" id="ARBA00001946"/>
    </source>
</evidence>
<dbReference type="GO" id="GO:0006183">
    <property type="term" value="P:GTP biosynthetic process"/>
    <property type="evidence" value="ECO:0007669"/>
    <property type="project" value="UniProtKB-UniRule"/>
</dbReference>
<feature type="binding site" evidence="12 13">
    <location>
        <position position="57"/>
    </location>
    <ligand>
        <name>ATP</name>
        <dbReference type="ChEBI" id="CHEBI:30616"/>
    </ligand>
</feature>
<keyword evidence="7 12" id="KW-0547">Nucleotide-binding</keyword>
<evidence type="ECO:0000256" key="4">
    <source>
        <dbReference type="ARBA" id="ARBA00017632"/>
    </source>
</evidence>
<dbReference type="PRINTS" id="PR01243">
    <property type="entry name" value="NUCDPKINASE"/>
</dbReference>
<dbReference type="GO" id="GO:0006241">
    <property type="term" value="P:CTP biosynthetic process"/>
    <property type="evidence" value="ECO:0007669"/>
    <property type="project" value="UniProtKB-UniRule"/>
</dbReference>
<evidence type="ECO:0000256" key="8">
    <source>
        <dbReference type="ARBA" id="ARBA00022777"/>
    </source>
</evidence>
<comment type="catalytic activity">
    <reaction evidence="12 15">
        <text>a 2'-deoxyribonucleoside 5'-diphosphate + ATP = a 2'-deoxyribonucleoside 5'-triphosphate + ADP</text>
        <dbReference type="Rhea" id="RHEA:44640"/>
        <dbReference type="ChEBI" id="CHEBI:30616"/>
        <dbReference type="ChEBI" id="CHEBI:61560"/>
        <dbReference type="ChEBI" id="CHEBI:73316"/>
        <dbReference type="ChEBI" id="CHEBI:456216"/>
        <dbReference type="EC" id="2.7.4.6"/>
    </reaction>
</comment>
<dbReference type="Gene3D" id="3.30.70.141">
    <property type="entry name" value="Nucleoside diphosphate kinase-like domain"/>
    <property type="match status" value="1"/>
</dbReference>
<evidence type="ECO:0000256" key="5">
    <source>
        <dbReference type="ARBA" id="ARBA00022679"/>
    </source>
</evidence>
<keyword evidence="9 12" id="KW-0067">ATP-binding</keyword>
<dbReference type="PROSITE" id="PS51374">
    <property type="entry name" value="NDPK_LIKE"/>
    <property type="match status" value="1"/>
</dbReference>
<evidence type="ECO:0000256" key="14">
    <source>
        <dbReference type="RuleBase" id="RU004011"/>
    </source>
</evidence>
<comment type="similarity">
    <text evidence="2 12 13 14">Belongs to the NDK family.</text>
</comment>
<feature type="binding site" evidence="12 13">
    <location>
        <position position="91"/>
    </location>
    <ligand>
        <name>ATP</name>
        <dbReference type="ChEBI" id="CHEBI:30616"/>
    </ligand>
</feature>
<comment type="subunit">
    <text evidence="12">Homotetramer.</text>
</comment>
<feature type="binding site" evidence="12 13">
    <location>
        <position position="9"/>
    </location>
    <ligand>
        <name>ATP</name>
        <dbReference type="ChEBI" id="CHEBI:30616"/>
    </ligand>
</feature>
<dbReference type="FunFam" id="3.30.70.141:FF:000003">
    <property type="entry name" value="Nucleoside diphosphate kinase"/>
    <property type="match status" value="1"/>
</dbReference>
<feature type="domain" description="Nucleoside diphosphate kinase-like" evidence="16">
    <location>
        <begin position="1"/>
        <end position="134"/>
    </location>
</feature>
<reference evidence="17 18" key="1">
    <citation type="submission" date="2016-11" db="EMBL/GenBank/DDBJ databases">
        <authorList>
            <person name="Jaros S."/>
            <person name="Januszkiewicz K."/>
            <person name="Wedrychowicz H."/>
        </authorList>
    </citation>
    <scope>NUCLEOTIDE SEQUENCE [LARGE SCALE GENOMIC DNA]</scope>
    <source>
        <strain evidence="17 18">DSM 21758</strain>
    </source>
</reference>
<dbReference type="OrthoDB" id="9801161at2"/>
<keyword evidence="8 12" id="KW-0418">Kinase</keyword>
<dbReference type="PANTHER" id="PTHR11349">
    <property type="entry name" value="NUCLEOSIDE DIPHOSPHATE KINASE"/>
    <property type="match status" value="1"/>
</dbReference>
<dbReference type="GO" id="GO:0006228">
    <property type="term" value="P:UTP biosynthetic process"/>
    <property type="evidence" value="ECO:0007669"/>
    <property type="project" value="UniProtKB-UniRule"/>
</dbReference>
<evidence type="ECO:0000256" key="12">
    <source>
        <dbReference type="HAMAP-Rule" id="MF_00451"/>
    </source>
</evidence>
<feature type="active site" description="Pros-phosphohistidine intermediate" evidence="12 13">
    <location>
        <position position="115"/>
    </location>
</feature>
<evidence type="ECO:0000259" key="16">
    <source>
        <dbReference type="SMART" id="SM00562"/>
    </source>
</evidence>
<dbReference type="NCBIfam" id="NF001908">
    <property type="entry name" value="PRK00668.1"/>
    <property type="match status" value="1"/>
</dbReference>
<dbReference type="GO" id="GO:0046872">
    <property type="term" value="F:metal ion binding"/>
    <property type="evidence" value="ECO:0007669"/>
    <property type="project" value="UniProtKB-KW"/>
</dbReference>
<evidence type="ECO:0000256" key="11">
    <source>
        <dbReference type="ARBA" id="ARBA00023080"/>
    </source>
</evidence>
<keyword evidence="11 12" id="KW-0546">Nucleotide metabolism</keyword>
<comment type="cofactor">
    <cofactor evidence="1 12">
        <name>Mg(2+)</name>
        <dbReference type="ChEBI" id="CHEBI:18420"/>
    </cofactor>
</comment>
<feature type="binding site" evidence="12 13">
    <location>
        <position position="85"/>
    </location>
    <ligand>
        <name>ATP</name>
        <dbReference type="ChEBI" id="CHEBI:30616"/>
    </ligand>
</feature>
<dbReference type="RefSeq" id="WP_072984174.1">
    <property type="nucleotide sequence ID" value="NZ_FQZB01000003.1"/>
</dbReference>
<dbReference type="InterPro" id="IPR023005">
    <property type="entry name" value="Nucleoside_diP_kinase_AS"/>
</dbReference>
<evidence type="ECO:0000256" key="13">
    <source>
        <dbReference type="PROSITE-ProRule" id="PRU00706"/>
    </source>
</evidence>
<evidence type="ECO:0000256" key="15">
    <source>
        <dbReference type="RuleBase" id="RU004013"/>
    </source>
</evidence>
<dbReference type="SMART" id="SM00562">
    <property type="entry name" value="NDK"/>
    <property type="match status" value="1"/>
</dbReference>
<keyword evidence="18" id="KW-1185">Reference proteome</keyword>
<keyword evidence="10 12" id="KW-0460">Magnesium</keyword>
<dbReference type="GO" id="GO:0004550">
    <property type="term" value="F:nucleoside diphosphate kinase activity"/>
    <property type="evidence" value="ECO:0007669"/>
    <property type="project" value="UniProtKB-UniRule"/>
</dbReference>
<dbReference type="Pfam" id="PF00334">
    <property type="entry name" value="NDK"/>
    <property type="match status" value="1"/>
</dbReference>
<dbReference type="STRING" id="1121302.SAMN02745163_00082"/>
<evidence type="ECO:0000256" key="3">
    <source>
        <dbReference type="ARBA" id="ARBA00012966"/>
    </source>
</evidence>
<dbReference type="SUPFAM" id="SSF54919">
    <property type="entry name" value="Nucleoside diphosphate kinase, NDK"/>
    <property type="match status" value="1"/>
</dbReference>
<sequence>MERSLVLIKPDAVERNLIGSIIQVYEDSGLKVIDIRIEQITEEFAKLHYKEHEGKSFFESLIKYITRSPLVAMVLEGENAIEVIRHVNGATDPNKAEEGTIRRLFALNKSENSVHASDSIESAKREINIWFPNL</sequence>
<feature type="binding site" evidence="12 13">
    <location>
        <position position="102"/>
    </location>
    <ligand>
        <name>ATP</name>
        <dbReference type="ChEBI" id="CHEBI:30616"/>
    </ligand>
</feature>
<dbReference type="HAMAP" id="MF_00451">
    <property type="entry name" value="NDP_kinase"/>
    <property type="match status" value="1"/>
</dbReference>
<evidence type="ECO:0000256" key="6">
    <source>
        <dbReference type="ARBA" id="ARBA00022723"/>
    </source>
</evidence>
<accession>A0A1M6AH58</accession>
<keyword evidence="5 12" id="KW-0808">Transferase</keyword>
<dbReference type="GO" id="GO:0005737">
    <property type="term" value="C:cytoplasm"/>
    <property type="evidence" value="ECO:0007669"/>
    <property type="project" value="UniProtKB-SubCell"/>
</dbReference>
<dbReference type="InterPro" id="IPR001564">
    <property type="entry name" value="Nucleoside_diP_kinase"/>
</dbReference>
<dbReference type="CDD" id="cd04413">
    <property type="entry name" value="NDPk_I"/>
    <property type="match status" value="1"/>
</dbReference>